<dbReference type="SMART" id="SM01283">
    <property type="entry name" value="Costars"/>
    <property type="match status" value="1"/>
</dbReference>
<dbReference type="FunFam" id="1.10.10.1540:FF:000002">
    <property type="entry name" value="costars family protein ABRACL"/>
    <property type="match status" value="1"/>
</dbReference>
<dbReference type="AlphaFoldDB" id="A0A8H2XI64"/>
<name>A0A8H2XI64_9AGAM</name>
<dbReference type="Pfam" id="PF14705">
    <property type="entry name" value="Costars"/>
    <property type="match status" value="1"/>
</dbReference>
<dbReference type="GO" id="GO:0032970">
    <property type="term" value="P:regulation of actin filament-based process"/>
    <property type="evidence" value="ECO:0007669"/>
    <property type="project" value="TreeGrafter"/>
</dbReference>
<dbReference type="EMBL" id="CAJMWY010000323">
    <property type="protein sequence ID" value="CAE6428080.1"/>
    <property type="molecule type" value="Genomic_DNA"/>
</dbReference>
<comment type="caution">
    <text evidence="3">The sequence shown here is derived from an EMBL/GenBank/DDBJ whole genome shotgun (WGS) entry which is preliminary data.</text>
</comment>
<dbReference type="InterPro" id="IPR027817">
    <property type="entry name" value="Costars_dom"/>
</dbReference>
<evidence type="ECO:0000259" key="2">
    <source>
        <dbReference type="SMART" id="SM01283"/>
    </source>
</evidence>
<reference evidence="3" key="1">
    <citation type="submission" date="2021-01" db="EMBL/GenBank/DDBJ databases">
        <authorList>
            <person name="Kaushik A."/>
        </authorList>
    </citation>
    <scope>NUCLEOTIDE SEQUENCE</scope>
    <source>
        <strain evidence="3">AG4-RS23</strain>
    </source>
</reference>
<evidence type="ECO:0000256" key="1">
    <source>
        <dbReference type="ARBA" id="ARBA00006126"/>
    </source>
</evidence>
<feature type="domain" description="Costars" evidence="2">
    <location>
        <begin position="2"/>
        <end position="83"/>
    </location>
</feature>
<sequence length="86" mass="9442">MADIDKEVELLKKEIKRLGEKPAVGQPGIAVVKFGKLVRDEKASNIFEALNGTLRAAKRKGVVTFEGQMLLQGAHDNVDVILLQDE</sequence>
<evidence type="ECO:0000313" key="4">
    <source>
        <dbReference type="Proteomes" id="UP000663861"/>
    </source>
</evidence>
<comment type="similarity">
    <text evidence="1">Belongs to the costars family.</text>
</comment>
<dbReference type="Proteomes" id="UP000663861">
    <property type="component" value="Unassembled WGS sequence"/>
</dbReference>
<proteinExistence type="inferred from homology"/>
<evidence type="ECO:0000313" key="3">
    <source>
        <dbReference type="EMBL" id="CAE6428080.1"/>
    </source>
</evidence>
<protein>
    <recommendedName>
        <fullName evidence="2">Costars domain-containing protein</fullName>
    </recommendedName>
</protein>
<dbReference type="PANTHER" id="PTHR46334">
    <property type="entry name" value="COSTARS FAMILY PROTEIN ABRACL"/>
    <property type="match status" value="1"/>
</dbReference>
<gene>
    <name evidence="3" type="ORF">RDB_LOCUS22567</name>
</gene>
<dbReference type="InterPro" id="IPR038095">
    <property type="entry name" value="Costars_sf"/>
</dbReference>
<accession>A0A8H2XI64</accession>
<organism evidence="3 4">
    <name type="scientific">Rhizoctonia solani</name>
    <dbReference type="NCBI Taxonomy" id="456999"/>
    <lineage>
        <taxon>Eukaryota</taxon>
        <taxon>Fungi</taxon>
        <taxon>Dikarya</taxon>
        <taxon>Basidiomycota</taxon>
        <taxon>Agaricomycotina</taxon>
        <taxon>Agaricomycetes</taxon>
        <taxon>Cantharellales</taxon>
        <taxon>Ceratobasidiaceae</taxon>
        <taxon>Rhizoctonia</taxon>
    </lineage>
</organism>
<dbReference type="Gene3D" id="1.10.10.1540">
    <property type="entry name" value="Costar domain"/>
    <property type="match status" value="1"/>
</dbReference>
<dbReference type="InterPro" id="IPR044302">
    <property type="entry name" value="Costars"/>
</dbReference>
<dbReference type="PANTHER" id="PTHR46334:SF1">
    <property type="entry name" value="COSTARS FAMILY PROTEIN ABRACL"/>
    <property type="match status" value="1"/>
</dbReference>